<evidence type="ECO:0000313" key="2">
    <source>
        <dbReference type="Proteomes" id="UP000701801"/>
    </source>
</evidence>
<dbReference type="Proteomes" id="UP000701801">
    <property type="component" value="Unassembled WGS sequence"/>
</dbReference>
<gene>
    <name evidence="1" type="ORF">HYALB_00011387</name>
</gene>
<comment type="caution">
    <text evidence="1">The sequence shown here is derived from an EMBL/GenBank/DDBJ whole genome shotgun (WGS) entry which is preliminary data.</text>
</comment>
<name>A0A9N9LF75_9HELO</name>
<accession>A0A9N9LF75</accession>
<proteinExistence type="predicted"/>
<dbReference type="AlphaFoldDB" id="A0A9N9LF75"/>
<evidence type="ECO:0000313" key="1">
    <source>
        <dbReference type="EMBL" id="CAG8972648.1"/>
    </source>
</evidence>
<dbReference type="EMBL" id="CAJVRM010000050">
    <property type="protein sequence ID" value="CAG8972648.1"/>
    <property type="molecule type" value="Genomic_DNA"/>
</dbReference>
<reference evidence="1" key="1">
    <citation type="submission" date="2021-07" db="EMBL/GenBank/DDBJ databases">
        <authorList>
            <person name="Durling M."/>
        </authorList>
    </citation>
    <scope>NUCLEOTIDE SEQUENCE</scope>
</reference>
<protein>
    <recommendedName>
        <fullName evidence="3">C2H2-type domain-containing protein</fullName>
    </recommendedName>
</protein>
<keyword evidence="2" id="KW-1185">Reference proteome</keyword>
<organism evidence="1 2">
    <name type="scientific">Hymenoscyphus albidus</name>
    <dbReference type="NCBI Taxonomy" id="595503"/>
    <lineage>
        <taxon>Eukaryota</taxon>
        <taxon>Fungi</taxon>
        <taxon>Dikarya</taxon>
        <taxon>Ascomycota</taxon>
        <taxon>Pezizomycotina</taxon>
        <taxon>Leotiomycetes</taxon>
        <taxon>Helotiales</taxon>
        <taxon>Helotiaceae</taxon>
        <taxon>Hymenoscyphus</taxon>
    </lineage>
</organism>
<evidence type="ECO:0008006" key="3">
    <source>
        <dbReference type="Google" id="ProtNLM"/>
    </source>
</evidence>
<sequence length="266" mass="30631">MARIKPFLEAMEQFGKVIDVFLNASQFSLVSLRALKKQYVHASFVECNLTGICLQYLTFDCFDLETDDESVKRDAISGLLSFQDCAIAKWMDHVQAIVQTPPEGFYQGDGFREALDTVSTGIEEFSNRYEEDVLPRGDLLEEAIQDCRQFEKYDMHEGLLNLYNYIYIHSKKDSVERHKGLLPPKTQPAGAIDQLTEFYGENRFKCPKIACYYFHEGFKDAKTRDGHLKRHDRPFICTFPDCSITVFGFASKQRAREACQNLSSQY</sequence>
<dbReference type="OrthoDB" id="21416at2759"/>